<name>A0A6A7XYF0_9HYPH</name>
<feature type="transmembrane region" description="Helical" evidence="6">
    <location>
        <begin position="145"/>
        <end position="165"/>
    </location>
</feature>
<evidence type="ECO:0000256" key="2">
    <source>
        <dbReference type="ARBA" id="ARBA00022475"/>
    </source>
</evidence>
<dbReference type="InterPro" id="IPR000620">
    <property type="entry name" value="EamA_dom"/>
</dbReference>
<evidence type="ECO:0000256" key="3">
    <source>
        <dbReference type="ARBA" id="ARBA00022692"/>
    </source>
</evidence>
<feature type="domain" description="EamA" evidence="7">
    <location>
        <begin position="6"/>
        <end position="138"/>
    </location>
</feature>
<dbReference type="InterPro" id="IPR037185">
    <property type="entry name" value="EmrE-like"/>
</dbReference>
<dbReference type="InterPro" id="IPR051258">
    <property type="entry name" value="Diverse_Substrate_Transporter"/>
</dbReference>
<keyword evidence="5 6" id="KW-0472">Membrane</keyword>
<dbReference type="EMBL" id="VWNA01000001">
    <property type="protein sequence ID" value="MQT11306.1"/>
    <property type="molecule type" value="Genomic_DNA"/>
</dbReference>
<feature type="transmembrane region" description="Helical" evidence="6">
    <location>
        <begin position="265"/>
        <end position="288"/>
    </location>
</feature>
<comment type="subcellular location">
    <subcellularLocation>
        <location evidence="1">Cell membrane</location>
        <topology evidence="1">Multi-pass membrane protein</topology>
    </subcellularLocation>
</comment>
<keyword evidence="4 6" id="KW-1133">Transmembrane helix</keyword>
<evidence type="ECO:0000256" key="4">
    <source>
        <dbReference type="ARBA" id="ARBA00022989"/>
    </source>
</evidence>
<feature type="transmembrane region" description="Helical" evidence="6">
    <location>
        <begin position="72"/>
        <end position="91"/>
    </location>
</feature>
<feature type="transmembrane region" description="Helical" evidence="6">
    <location>
        <begin position="237"/>
        <end position="259"/>
    </location>
</feature>
<dbReference type="SUPFAM" id="SSF103481">
    <property type="entry name" value="Multidrug resistance efflux transporter EmrE"/>
    <property type="match status" value="2"/>
</dbReference>
<comment type="caution">
    <text evidence="8">The sequence shown here is derived from an EMBL/GenBank/DDBJ whole genome shotgun (WGS) entry which is preliminary data.</text>
</comment>
<gene>
    <name evidence="8" type="ORF">F0357_01185</name>
</gene>
<proteinExistence type="predicted"/>
<dbReference type="RefSeq" id="WP_153477830.1">
    <property type="nucleotide sequence ID" value="NZ_VWNA01000001.1"/>
</dbReference>
<evidence type="ECO:0000256" key="1">
    <source>
        <dbReference type="ARBA" id="ARBA00004651"/>
    </source>
</evidence>
<protein>
    <submittedName>
        <fullName evidence="8">DMT family transporter</fullName>
    </submittedName>
</protein>
<feature type="transmembrane region" description="Helical" evidence="6">
    <location>
        <begin position="213"/>
        <end position="230"/>
    </location>
</feature>
<dbReference type="GO" id="GO:0005886">
    <property type="term" value="C:plasma membrane"/>
    <property type="evidence" value="ECO:0007669"/>
    <property type="project" value="UniProtKB-SubCell"/>
</dbReference>
<dbReference type="Proteomes" id="UP000332515">
    <property type="component" value="Unassembled WGS sequence"/>
</dbReference>
<sequence length="298" mass="31192">MSRLSANALLLLTAAIWGGGFVAQSNAMASLGSFWFTGLRFVLAFVAVLPFGLRESRRAARPLSRGDVGQMVVLGITFYLGTVIQQFAISLGTVTHVGFLTGLYVLFVPLLELVIFRRMPHPVIWPGAAIAVAGTWFLGGGLDSLTASDLLTIVSALFFAVQIILMDRIARRTERPVAAALTQSAVAVVLGCGCGLLWEPLDVSALPSVAPELLYAGALSGGVAFALQAVGQQYTRAADAAVMMMSEALFAALFGAILLGERLNAGGWIGCGCIMASLLLVQLVPLVWPGRAAAARAA</sequence>
<dbReference type="PANTHER" id="PTHR42920">
    <property type="entry name" value="OS03G0707200 PROTEIN-RELATED"/>
    <property type="match status" value="1"/>
</dbReference>
<accession>A0A6A7XYF0</accession>
<keyword evidence="3 6" id="KW-0812">Transmembrane</keyword>
<evidence type="ECO:0000256" key="5">
    <source>
        <dbReference type="ARBA" id="ARBA00023136"/>
    </source>
</evidence>
<dbReference type="PANTHER" id="PTHR42920:SF5">
    <property type="entry name" value="EAMA DOMAIN-CONTAINING PROTEIN"/>
    <property type="match status" value="1"/>
</dbReference>
<feature type="transmembrane region" description="Helical" evidence="6">
    <location>
        <begin position="177"/>
        <end position="198"/>
    </location>
</feature>
<evidence type="ECO:0000313" key="9">
    <source>
        <dbReference type="Proteomes" id="UP000332515"/>
    </source>
</evidence>
<evidence type="ECO:0000313" key="8">
    <source>
        <dbReference type="EMBL" id="MQT11306.1"/>
    </source>
</evidence>
<feature type="transmembrane region" description="Helical" evidence="6">
    <location>
        <begin position="33"/>
        <end position="51"/>
    </location>
</feature>
<feature type="transmembrane region" description="Helical" evidence="6">
    <location>
        <begin position="123"/>
        <end position="139"/>
    </location>
</feature>
<dbReference type="AlphaFoldDB" id="A0A6A7XYF0"/>
<feature type="transmembrane region" description="Helical" evidence="6">
    <location>
        <begin position="97"/>
        <end position="116"/>
    </location>
</feature>
<reference evidence="8 9" key="1">
    <citation type="submission" date="2019-09" db="EMBL/GenBank/DDBJ databases">
        <title>Segnochrobactrum spirostomi gen. nov., sp. nov., isolated from the ciliate Spirostomum cf. yagiui and description of a novel family, Segnochrobactraceae fam. nov. within the order Rhizobiales of the class Alphaproteobacteria.</title>
        <authorList>
            <person name="Akter S."/>
            <person name="Shazib S.U.A."/>
            <person name="Shin M.K."/>
        </authorList>
    </citation>
    <scope>NUCLEOTIDE SEQUENCE [LARGE SCALE GENOMIC DNA]</scope>
    <source>
        <strain evidence="8 9">Sp-1</strain>
    </source>
</reference>
<evidence type="ECO:0000256" key="6">
    <source>
        <dbReference type="SAM" id="Phobius"/>
    </source>
</evidence>
<keyword evidence="2" id="KW-1003">Cell membrane</keyword>
<dbReference type="Pfam" id="PF00892">
    <property type="entry name" value="EamA"/>
    <property type="match status" value="2"/>
</dbReference>
<keyword evidence="9" id="KW-1185">Reference proteome</keyword>
<evidence type="ECO:0000259" key="7">
    <source>
        <dbReference type="Pfam" id="PF00892"/>
    </source>
</evidence>
<organism evidence="8 9">
    <name type="scientific">Segnochrobactrum spirostomi</name>
    <dbReference type="NCBI Taxonomy" id="2608987"/>
    <lineage>
        <taxon>Bacteria</taxon>
        <taxon>Pseudomonadati</taxon>
        <taxon>Pseudomonadota</taxon>
        <taxon>Alphaproteobacteria</taxon>
        <taxon>Hyphomicrobiales</taxon>
        <taxon>Segnochrobactraceae</taxon>
        <taxon>Segnochrobactrum</taxon>
    </lineage>
</organism>
<feature type="domain" description="EamA" evidence="7">
    <location>
        <begin position="149"/>
        <end position="281"/>
    </location>
</feature>